<dbReference type="Gene3D" id="1.10.357.10">
    <property type="entry name" value="Tetracycline Repressor, domain 2"/>
    <property type="match status" value="1"/>
</dbReference>
<keyword evidence="8" id="KW-1185">Reference proteome</keyword>
<evidence type="ECO:0000256" key="1">
    <source>
        <dbReference type="ARBA" id="ARBA00023015"/>
    </source>
</evidence>
<dbReference type="RefSeq" id="WP_135264312.1">
    <property type="nucleotide sequence ID" value="NZ_SMLM01000002.1"/>
</dbReference>
<dbReference type="Proteomes" id="UP000298180">
    <property type="component" value="Unassembled WGS sequence"/>
</dbReference>
<dbReference type="InterPro" id="IPR011075">
    <property type="entry name" value="TetR_C"/>
</dbReference>
<dbReference type="GO" id="GO:0003700">
    <property type="term" value="F:DNA-binding transcription factor activity"/>
    <property type="evidence" value="ECO:0007669"/>
    <property type="project" value="TreeGrafter"/>
</dbReference>
<organism evidence="7 8">
    <name type="scientific">Ramlibacter henchirensis</name>
    <dbReference type="NCBI Taxonomy" id="204072"/>
    <lineage>
        <taxon>Bacteria</taxon>
        <taxon>Pseudomonadati</taxon>
        <taxon>Pseudomonadota</taxon>
        <taxon>Betaproteobacteria</taxon>
        <taxon>Burkholderiales</taxon>
        <taxon>Comamonadaceae</taxon>
        <taxon>Ramlibacter</taxon>
    </lineage>
</organism>
<evidence type="ECO:0000313" key="8">
    <source>
        <dbReference type="Proteomes" id="UP000298180"/>
    </source>
</evidence>
<dbReference type="PANTHER" id="PTHR30055">
    <property type="entry name" value="HTH-TYPE TRANSCRIPTIONAL REGULATOR RUTR"/>
    <property type="match status" value="1"/>
</dbReference>
<dbReference type="InterPro" id="IPR009057">
    <property type="entry name" value="Homeodomain-like_sf"/>
</dbReference>
<feature type="domain" description="HTH tetR-type" evidence="6">
    <location>
        <begin position="59"/>
        <end position="119"/>
    </location>
</feature>
<evidence type="ECO:0000256" key="2">
    <source>
        <dbReference type="ARBA" id="ARBA00023125"/>
    </source>
</evidence>
<dbReference type="SUPFAM" id="SSF46689">
    <property type="entry name" value="Homeodomain-like"/>
    <property type="match status" value="1"/>
</dbReference>
<evidence type="ECO:0000259" key="6">
    <source>
        <dbReference type="PROSITE" id="PS50977"/>
    </source>
</evidence>
<feature type="compositionally biased region" description="Low complexity" evidence="5">
    <location>
        <begin position="26"/>
        <end position="54"/>
    </location>
</feature>
<dbReference type="EMBL" id="SMLM01000002">
    <property type="protein sequence ID" value="TFZ02788.1"/>
    <property type="molecule type" value="Genomic_DNA"/>
</dbReference>
<dbReference type="GO" id="GO:0000976">
    <property type="term" value="F:transcription cis-regulatory region binding"/>
    <property type="evidence" value="ECO:0007669"/>
    <property type="project" value="TreeGrafter"/>
</dbReference>
<evidence type="ECO:0000313" key="7">
    <source>
        <dbReference type="EMBL" id="TFZ02788.1"/>
    </source>
</evidence>
<feature type="DNA-binding region" description="H-T-H motif" evidence="4">
    <location>
        <begin position="82"/>
        <end position="101"/>
    </location>
</feature>
<sequence length="254" mass="28074">MGSPKQPSENPLPTKKNPSQQAPAKAGGRSPARSASTSTAAAAGAAALRPRSPGRVRSDASRVAILAATLKLLESTPLQQISIESIAREAGVGKATIYRWWNSKAAVVIEAFLHTHVSHTPMPKGGSPRDALTRHIHLLVEEYSGWSGRIVAQIMAEGQGDPDVLREFRERFWYGRRAVVREVVEDARRRGEFRTDMDTELQMDILYAPIYFRLFMRHLPLDRKFADAHCEAMMQVLAPIDEGVAAPSKRRKTA</sequence>
<keyword evidence="2 4" id="KW-0238">DNA-binding</keyword>
<dbReference type="OrthoDB" id="9796019at2"/>
<dbReference type="InterPro" id="IPR050109">
    <property type="entry name" value="HTH-type_TetR-like_transc_reg"/>
</dbReference>
<keyword evidence="1" id="KW-0805">Transcription regulation</keyword>
<dbReference type="PROSITE" id="PS50977">
    <property type="entry name" value="HTH_TETR_2"/>
    <property type="match status" value="1"/>
</dbReference>
<proteinExistence type="predicted"/>
<dbReference type="SUPFAM" id="SSF48498">
    <property type="entry name" value="Tetracyclin repressor-like, C-terminal domain"/>
    <property type="match status" value="1"/>
</dbReference>
<protein>
    <submittedName>
        <fullName evidence="7">TetR/AcrR family transcriptional regulator</fullName>
    </submittedName>
</protein>
<dbReference type="InterPro" id="IPR036271">
    <property type="entry name" value="Tet_transcr_reg_TetR-rel_C_sf"/>
</dbReference>
<accession>A0A4Z0BX04</accession>
<name>A0A4Z0BX04_9BURK</name>
<keyword evidence="3" id="KW-0804">Transcription</keyword>
<evidence type="ECO:0000256" key="4">
    <source>
        <dbReference type="PROSITE-ProRule" id="PRU00335"/>
    </source>
</evidence>
<gene>
    <name evidence="7" type="ORF">EZ313_16215</name>
</gene>
<feature type="compositionally biased region" description="Polar residues" evidence="5">
    <location>
        <begin position="1"/>
        <end position="22"/>
    </location>
</feature>
<dbReference type="Pfam" id="PF00440">
    <property type="entry name" value="TetR_N"/>
    <property type="match status" value="1"/>
</dbReference>
<dbReference type="PANTHER" id="PTHR30055:SF148">
    <property type="entry name" value="TETR-FAMILY TRANSCRIPTIONAL REGULATOR"/>
    <property type="match status" value="1"/>
</dbReference>
<dbReference type="Gene3D" id="1.10.10.60">
    <property type="entry name" value="Homeodomain-like"/>
    <property type="match status" value="1"/>
</dbReference>
<dbReference type="AlphaFoldDB" id="A0A4Z0BX04"/>
<evidence type="ECO:0000256" key="3">
    <source>
        <dbReference type="ARBA" id="ARBA00023163"/>
    </source>
</evidence>
<evidence type="ECO:0000256" key="5">
    <source>
        <dbReference type="SAM" id="MobiDB-lite"/>
    </source>
</evidence>
<feature type="region of interest" description="Disordered" evidence="5">
    <location>
        <begin position="1"/>
        <end position="54"/>
    </location>
</feature>
<comment type="caution">
    <text evidence="7">The sequence shown here is derived from an EMBL/GenBank/DDBJ whole genome shotgun (WGS) entry which is preliminary data.</text>
</comment>
<reference evidence="7 8" key="1">
    <citation type="submission" date="2019-03" db="EMBL/GenBank/DDBJ databases">
        <title>Ramlibacter henchirensis DSM 14656, whole genome shotgun sequence.</title>
        <authorList>
            <person name="Zhang X."/>
            <person name="Feng G."/>
            <person name="Zhu H."/>
        </authorList>
    </citation>
    <scope>NUCLEOTIDE SEQUENCE [LARGE SCALE GENOMIC DNA]</scope>
    <source>
        <strain evidence="7 8">DSM 14656</strain>
    </source>
</reference>
<dbReference type="InterPro" id="IPR001647">
    <property type="entry name" value="HTH_TetR"/>
</dbReference>
<dbReference type="Pfam" id="PF16859">
    <property type="entry name" value="TetR_C_11"/>
    <property type="match status" value="1"/>
</dbReference>